<protein>
    <recommendedName>
        <fullName evidence="2">Helix-turn-helix domain-containing protein</fullName>
    </recommendedName>
</protein>
<organism evidence="1">
    <name type="scientific">marine sediment metagenome</name>
    <dbReference type="NCBI Taxonomy" id="412755"/>
    <lineage>
        <taxon>unclassified sequences</taxon>
        <taxon>metagenomes</taxon>
        <taxon>ecological metagenomes</taxon>
    </lineage>
</organism>
<name>A0A0F9NB93_9ZZZZ</name>
<dbReference type="AlphaFoldDB" id="A0A0F9NB93"/>
<accession>A0A0F9NB93</accession>
<reference evidence="1" key="1">
    <citation type="journal article" date="2015" name="Nature">
        <title>Complex archaea that bridge the gap between prokaryotes and eukaryotes.</title>
        <authorList>
            <person name="Spang A."/>
            <person name="Saw J.H."/>
            <person name="Jorgensen S.L."/>
            <person name="Zaremba-Niedzwiedzka K."/>
            <person name="Martijn J."/>
            <person name="Lind A.E."/>
            <person name="van Eijk R."/>
            <person name="Schleper C."/>
            <person name="Guy L."/>
            <person name="Ettema T.J."/>
        </authorList>
    </citation>
    <scope>NUCLEOTIDE SEQUENCE</scope>
</reference>
<evidence type="ECO:0000313" key="1">
    <source>
        <dbReference type="EMBL" id="KKN09207.1"/>
    </source>
</evidence>
<dbReference type="EMBL" id="LAZR01004374">
    <property type="protein sequence ID" value="KKN09207.1"/>
    <property type="molecule type" value="Genomic_DNA"/>
</dbReference>
<evidence type="ECO:0008006" key="2">
    <source>
        <dbReference type="Google" id="ProtNLM"/>
    </source>
</evidence>
<comment type="caution">
    <text evidence="1">The sequence shown here is derived from an EMBL/GenBank/DDBJ whole genome shotgun (WGS) entry which is preliminary data.</text>
</comment>
<sequence>MMESSVAKKEKQRTWHQAMTAERRCHWCGGPSVKEYANACEVHLEFVRGHNRRSKQKQQEHRVRNGLCCYCGKRPSRAGRSTCGECLTLKARFQREKRLRLATVKVDLLMDRGLIRLDEAAARIGVHRTQVHRLIRYGVLRAHRVHVREHGAHGAFWLEERQVEKCRATRLRRLGTMSGKE</sequence>
<gene>
    <name evidence="1" type="ORF">LCGC14_1049020</name>
</gene>
<proteinExistence type="predicted"/>